<dbReference type="SUPFAM" id="SSF51338">
    <property type="entry name" value="Composite domain of metallo-dependent hydrolases"/>
    <property type="match status" value="1"/>
</dbReference>
<keyword evidence="1" id="KW-0732">Signal</keyword>
<sequence>MRRIILTSCFLFLALSLFSQKNQLKALVGGTLIDGYGSDPIKNSVILIEGERIKAIGTVETLPVPANAEVMSTEGMSVLPGLWDMHVHTMINGHADYAYWDKTYPPLFKDVIMPSSAHQLLMAGVTSARDLGAPLEESIAVRDAINSGKIPGATLYVSGPFIQHEPYPGTEDFRWGVNGPEDGIKKIKRLAKAGVDVIKLIDHDQMTMEELKAVVDEAHKNNLKVVAHGHRPEEIRRGLEVGVDCFEHTGLSSAPKYPEDVIKMIEERTAQMNKGPLFWCPTVEGLYNYEYVRDNQEKLDNDSWHLGLPDSVITDIKNSFKHPDRLPYFQLTPSRKPTLQTKVQQLLDAGVVLLIGTDSGIPMKFHSQSTWNELDVWVNEFGIDPMYAIRSATYWPALWMGVADDVGTVTPGKYADIIAVKGDVLRYISLLQDVDMVIKHGKRYK</sequence>
<dbReference type="PANTHER" id="PTHR43135:SF3">
    <property type="entry name" value="ALPHA-D-RIBOSE 1-METHYLPHOSPHONATE 5-TRIPHOSPHATE DIPHOSPHATASE"/>
    <property type="match status" value="1"/>
</dbReference>
<reference evidence="3 4" key="1">
    <citation type="submission" date="2019-03" db="EMBL/GenBank/DDBJ databases">
        <title>Muricauda SCR12 sp.nov, a marine bacterium isolated from Pacific Ocean:the Okinawa trough.</title>
        <authorList>
            <person name="Liu L."/>
        </authorList>
    </citation>
    <scope>NUCLEOTIDE SEQUENCE [LARGE SCALE GENOMIC DNA]</scope>
    <source>
        <strain evidence="3 4">SCR12</strain>
    </source>
</reference>
<proteinExistence type="predicted"/>
<evidence type="ECO:0000313" key="3">
    <source>
        <dbReference type="EMBL" id="THV58780.1"/>
    </source>
</evidence>
<feature type="domain" description="Amidohydrolase-related" evidence="2">
    <location>
        <begin position="78"/>
        <end position="442"/>
    </location>
</feature>
<feature type="chain" id="PRO_5020752234" evidence="1">
    <location>
        <begin position="22"/>
        <end position="445"/>
    </location>
</feature>
<dbReference type="InterPro" id="IPR006680">
    <property type="entry name" value="Amidohydro-rel"/>
</dbReference>
<evidence type="ECO:0000313" key="4">
    <source>
        <dbReference type="Proteomes" id="UP000310406"/>
    </source>
</evidence>
<dbReference type="OrthoDB" id="9797498at2"/>
<name>A0A4S8RL71_9FLAO</name>
<protein>
    <submittedName>
        <fullName evidence="3">Xaa-Pro dipeptidase</fullName>
    </submittedName>
</protein>
<keyword evidence="4" id="KW-1185">Reference proteome</keyword>
<evidence type="ECO:0000259" key="2">
    <source>
        <dbReference type="Pfam" id="PF01979"/>
    </source>
</evidence>
<dbReference type="Pfam" id="PF01979">
    <property type="entry name" value="Amidohydro_1"/>
    <property type="match status" value="1"/>
</dbReference>
<dbReference type="InterPro" id="IPR051781">
    <property type="entry name" value="Metallo-dep_Hydrolase"/>
</dbReference>
<dbReference type="InterPro" id="IPR032466">
    <property type="entry name" value="Metal_Hydrolase"/>
</dbReference>
<accession>A0A4S8RL71</accession>
<dbReference type="Gene3D" id="2.30.40.10">
    <property type="entry name" value="Urease, subunit C, domain 1"/>
    <property type="match status" value="1"/>
</dbReference>
<dbReference type="InterPro" id="IPR011059">
    <property type="entry name" value="Metal-dep_hydrolase_composite"/>
</dbReference>
<dbReference type="RefSeq" id="WP_136566858.1">
    <property type="nucleotide sequence ID" value="NZ_SNTZ01000006.1"/>
</dbReference>
<dbReference type="PANTHER" id="PTHR43135">
    <property type="entry name" value="ALPHA-D-RIBOSE 1-METHYLPHOSPHONATE 5-TRIPHOSPHATE DIPHOSPHATASE"/>
    <property type="match status" value="1"/>
</dbReference>
<feature type="signal peptide" evidence="1">
    <location>
        <begin position="1"/>
        <end position="21"/>
    </location>
</feature>
<organism evidence="3 4">
    <name type="scientific">Flagellimonas alvinocaridis</name>
    <dbReference type="NCBI Taxonomy" id="2530200"/>
    <lineage>
        <taxon>Bacteria</taxon>
        <taxon>Pseudomonadati</taxon>
        <taxon>Bacteroidota</taxon>
        <taxon>Flavobacteriia</taxon>
        <taxon>Flavobacteriales</taxon>
        <taxon>Flavobacteriaceae</taxon>
        <taxon>Flagellimonas</taxon>
    </lineage>
</organism>
<dbReference type="GO" id="GO:0016810">
    <property type="term" value="F:hydrolase activity, acting on carbon-nitrogen (but not peptide) bonds"/>
    <property type="evidence" value="ECO:0007669"/>
    <property type="project" value="InterPro"/>
</dbReference>
<dbReference type="SUPFAM" id="SSF51556">
    <property type="entry name" value="Metallo-dependent hydrolases"/>
    <property type="match status" value="1"/>
</dbReference>
<evidence type="ECO:0000256" key="1">
    <source>
        <dbReference type="SAM" id="SignalP"/>
    </source>
</evidence>
<comment type="caution">
    <text evidence="3">The sequence shown here is derived from an EMBL/GenBank/DDBJ whole genome shotgun (WGS) entry which is preliminary data.</text>
</comment>
<dbReference type="Proteomes" id="UP000310406">
    <property type="component" value="Unassembled WGS sequence"/>
</dbReference>
<gene>
    <name evidence="3" type="ORF">EZV76_12290</name>
</gene>
<dbReference type="Gene3D" id="3.20.20.140">
    <property type="entry name" value="Metal-dependent hydrolases"/>
    <property type="match status" value="1"/>
</dbReference>
<dbReference type="EMBL" id="SNTZ01000006">
    <property type="protein sequence ID" value="THV58780.1"/>
    <property type="molecule type" value="Genomic_DNA"/>
</dbReference>
<dbReference type="AlphaFoldDB" id="A0A4S8RL71"/>